<sequence>MHGNYDPLENMKKNGASLKVTNQIDIETILDNSLSGGIVPTPCEAELQIVGRRTLVPVGKFRGAKLKTY</sequence>
<keyword evidence="2" id="KW-1185">Reference proteome</keyword>
<accession>A0A5S4WX94</accession>
<comment type="caution">
    <text evidence="1">The sequence shown here is derived from an EMBL/GenBank/DDBJ whole genome shotgun (WGS) entry which is preliminary data.</text>
</comment>
<dbReference type="EMBL" id="VSSR01000011">
    <property type="protein sequence ID" value="TYL86714.1"/>
    <property type="molecule type" value="Genomic_DNA"/>
</dbReference>
<protein>
    <submittedName>
        <fullName evidence="1">Uncharacterized protein</fullName>
    </submittedName>
</protein>
<evidence type="ECO:0000313" key="1">
    <source>
        <dbReference type="EMBL" id="TYL86714.1"/>
    </source>
</evidence>
<dbReference type="RefSeq" id="WP_148749751.1">
    <property type="nucleotide sequence ID" value="NZ_VSSR01000011.1"/>
</dbReference>
<proteinExistence type="predicted"/>
<reference evidence="1 2" key="1">
    <citation type="submission" date="2019-08" db="EMBL/GenBank/DDBJ databases">
        <title>Bradyrhizobium hipponensis sp. nov., a rhizobium isolated from a Lupinus angustifolius root nodule in Tunisia.</title>
        <authorList>
            <person name="Off K."/>
            <person name="Rejili M."/>
            <person name="Mars M."/>
            <person name="Brachmann A."/>
            <person name="Marin M."/>
        </authorList>
    </citation>
    <scope>NUCLEOTIDE SEQUENCE [LARGE SCALE GENOMIC DNA]</scope>
    <source>
        <strain evidence="1 2">CTAW11</strain>
    </source>
</reference>
<dbReference type="AlphaFoldDB" id="A0A5S4WX94"/>
<organism evidence="1 2">
    <name type="scientific">Bradyrhizobium cytisi</name>
    <dbReference type="NCBI Taxonomy" id="515489"/>
    <lineage>
        <taxon>Bacteria</taxon>
        <taxon>Pseudomonadati</taxon>
        <taxon>Pseudomonadota</taxon>
        <taxon>Alphaproteobacteria</taxon>
        <taxon>Hyphomicrobiales</taxon>
        <taxon>Nitrobacteraceae</taxon>
        <taxon>Bradyrhizobium</taxon>
    </lineage>
</organism>
<name>A0A5S4WX94_9BRAD</name>
<gene>
    <name evidence="1" type="ORF">FXB38_05465</name>
</gene>
<dbReference type="Proteomes" id="UP000324853">
    <property type="component" value="Unassembled WGS sequence"/>
</dbReference>
<evidence type="ECO:0000313" key="2">
    <source>
        <dbReference type="Proteomes" id="UP000324853"/>
    </source>
</evidence>